<keyword evidence="3 6" id="KW-0812">Transmembrane</keyword>
<feature type="transmembrane region" description="Helical" evidence="6">
    <location>
        <begin position="184"/>
        <end position="201"/>
    </location>
</feature>
<feature type="transmembrane region" description="Helical" evidence="6">
    <location>
        <begin position="152"/>
        <end position="172"/>
    </location>
</feature>
<gene>
    <name evidence="8" type="ORF">JR347_01885</name>
</gene>
<dbReference type="AlphaFoldDB" id="A0A974WGH6"/>
<dbReference type="InterPro" id="IPR050638">
    <property type="entry name" value="AA-Vitamin_Transporters"/>
</dbReference>
<feature type="transmembrane region" description="Helical" evidence="6">
    <location>
        <begin position="35"/>
        <end position="56"/>
    </location>
</feature>
<evidence type="ECO:0000256" key="6">
    <source>
        <dbReference type="SAM" id="Phobius"/>
    </source>
</evidence>
<dbReference type="Proteomes" id="UP000662783">
    <property type="component" value="Chromosome"/>
</dbReference>
<evidence type="ECO:0000259" key="7">
    <source>
        <dbReference type="Pfam" id="PF00892"/>
    </source>
</evidence>
<evidence type="ECO:0000256" key="3">
    <source>
        <dbReference type="ARBA" id="ARBA00022692"/>
    </source>
</evidence>
<organism evidence="8 9">
    <name type="scientific">Fulvivirga lutea</name>
    <dbReference type="NCBI Taxonomy" id="2810512"/>
    <lineage>
        <taxon>Bacteria</taxon>
        <taxon>Pseudomonadati</taxon>
        <taxon>Bacteroidota</taxon>
        <taxon>Cytophagia</taxon>
        <taxon>Cytophagales</taxon>
        <taxon>Fulvivirgaceae</taxon>
        <taxon>Fulvivirga</taxon>
    </lineage>
</organism>
<proteinExistence type="predicted"/>
<feature type="transmembrane region" description="Helical" evidence="6">
    <location>
        <begin position="123"/>
        <end position="140"/>
    </location>
</feature>
<protein>
    <submittedName>
        <fullName evidence="8">DMT family transporter</fullName>
    </submittedName>
</protein>
<keyword evidence="9" id="KW-1185">Reference proteome</keyword>
<evidence type="ECO:0000256" key="5">
    <source>
        <dbReference type="ARBA" id="ARBA00023136"/>
    </source>
</evidence>
<dbReference type="Pfam" id="PF00892">
    <property type="entry name" value="EamA"/>
    <property type="match status" value="2"/>
</dbReference>
<evidence type="ECO:0000256" key="4">
    <source>
        <dbReference type="ARBA" id="ARBA00022989"/>
    </source>
</evidence>
<evidence type="ECO:0000256" key="2">
    <source>
        <dbReference type="ARBA" id="ARBA00022475"/>
    </source>
</evidence>
<feature type="domain" description="EamA" evidence="7">
    <location>
        <begin position="10"/>
        <end position="140"/>
    </location>
</feature>
<feature type="transmembrane region" description="Helical" evidence="6">
    <location>
        <begin position="246"/>
        <end position="265"/>
    </location>
</feature>
<keyword evidence="2" id="KW-1003">Cell membrane</keyword>
<name>A0A974WGH6_9BACT</name>
<evidence type="ECO:0000313" key="8">
    <source>
        <dbReference type="EMBL" id="QSE97861.1"/>
    </source>
</evidence>
<dbReference type="KEGG" id="fuv:JR347_01885"/>
<accession>A0A974WGH6</accession>
<dbReference type="SUPFAM" id="SSF103481">
    <property type="entry name" value="Multidrug resistance efflux transporter EmrE"/>
    <property type="match status" value="2"/>
</dbReference>
<dbReference type="PANTHER" id="PTHR32322:SF18">
    <property type="entry name" value="S-ADENOSYLMETHIONINE_S-ADENOSYLHOMOCYSTEINE TRANSPORTER"/>
    <property type="match status" value="1"/>
</dbReference>
<feature type="domain" description="EamA" evidence="7">
    <location>
        <begin position="153"/>
        <end position="289"/>
    </location>
</feature>
<dbReference type="InterPro" id="IPR037185">
    <property type="entry name" value="EmrE-like"/>
</dbReference>
<dbReference type="GO" id="GO:0005886">
    <property type="term" value="C:plasma membrane"/>
    <property type="evidence" value="ECO:0007669"/>
    <property type="project" value="UniProtKB-SubCell"/>
</dbReference>
<feature type="transmembrane region" description="Helical" evidence="6">
    <location>
        <begin position="271"/>
        <end position="289"/>
    </location>
</feature>
<reference evidence="8" key="1">
    <citation type="submission" date="2021-02" db="EMBL/GenBank/DDBJ databases">
        <title>Fulvivirga sp. S481 isolated from sea water.</title>
        <authorList>
            <person name="Bae S.S."/>
            <person name="Baek K."/>
        </authorList>
    </citation>
    <scope>NUCLEOTIDE SEQUENCE</scope>
    <source>
        <strain evidence="8">S481</strain>
    </source>
</reference>
<feature type="transmembrane region" description="Helical" evidence="6">
    <location>
        <begin position="68"/>
        <end position="87"/>
    </location>
</feature>
<feature type="transmembrane region" description="Helical" evidence="6">
    <location>
        <begin position="216"/>
        <end position="234"/>
    </location>
</feature>
<feature type="transmembrane region" description="Helical" evidence="6">
    <location>
        <begin position="99"/>
        <end position="116"/>
    </location>
</feature>
<sequence length="291" mass="32216">MPKNIKVHSVLFLVALIYGANYSIAKIALGVYLEPFGFILLRITAATALFWIVSWLTGPDPIKDKKDFYLLMASALFGVATNQMLFFKGLSMTNPINGSVIMTTSPIMVMLVAYLLGREKLTVMKIVGVLVAAVGAYLLLTKDGISLNEGTFLGDLLILINGTSYAVYLVIVKPLMAKYTAITVIKWVFLFGIIFTLPFGYEQLSIVNWSVISTNGWLSIVYVIFGATFTVYLLNVWSLKHVNSSVVGIYIYFQPVISTIVAISFRGDELYLTTVAYSLLIMIGVYLVSRF</sequence>
<dbReference type="EMBL" id="CP070608">
    <property type="protein sequence ID" value="QSE97861.1"/>
    <property type="molecule type" value="Genomic_DNA"/>
</dbReference>
<keyword evidence="5 6" id="KW-0472">Membrane</keyword>
<keyword evidence="4 6" id="KW-1133">Transmembrane helix</keyword>
<dbReference type="InterPro" id="IPR000620">
    <property type="entry name" value="EamA_dom"/>
</dbReference>
<dbReference type="PANTHER" id="PTHR32322">
    <property type="entry name" value="INNER MEMBRANE TRANSPORTER"/>
    <property type="match status" value="1"/>
</dbReference>
<comment type="subcellular location">
    <subcellularLocation>
        <location evidence="1">Cell membrane</location>
        <topology evidence="1">Multi-pass membrane protein</topology>
    </subcellularLocation>
</comment>
<evidence type="ECO:0000256" key="1">
    <source>
        <dbReference type="ARBA" id="ARBA00004651"/>
    </source>
</evidence>
<dbReference type="RefSeq" id="WP_205722369.1">
    <property type="nucleotide sequence ID" value="NZ_CP070608.1"/>
</dbReference>
<evidence type="ECO:0000313" key="9">
    <source>
        <dbReference type="Proteomes" id="UP000662783"/>
    </source>
</evidence>